<evidence type="ECO:0000313" key="9">
    <source>
        <dbReference type="Proteomes" id="UP000249375"/>
    </source>
</evidence>
<evidence type="ECO:0000313" key="8">
    <source>
        <dbReference type="EMBL" id="QFQ13506.1"/>
    </source>
</evidence>
<dbReference type="Pfam" id="PF04545">
    <property type="entry name" value="Sigma70_r4"/>
    <property type="match status" value="1"/>
</dbReference>
<dbReference type="CDD" id="cd06171">
    <property type="entry name" value="Sigma70_r4"/>
    <property type="match status" value="1"/>
</dbReference>
<accession>A0A5P8E966</accession>
<evidence type="ECO:0000256" key="5">
    <source>
        <dbReference type="ARBA" id="ARBA00023163"/>
    </source>
</evidence>
<feature type="domain" description="RNA polymerase sigma-70 region 2" evidence="6">
    <location>
        <begin position="28"/>
        <end position="95"/>
    </location>
</feature>
<dbReference type="RefSeq" id="WP_111898817.1">
    <property type="nucleotide sequence ID" value="NZ_CP033459.1"/>
</dbReference>
<keyword evidence="5" id="KW-0804">Transcription</keyword>
<proteinExistence type="inferred from homology"/>
<dbReference type="InterPro" id="IPR007627">
    <property type="entry name" value="RNA_pol_sigma70_r2"/>
</dbReference>
<dbReference type="InterPro" id="IPR013325">
    <property type="entry name" value="RNA_pol_sigma_r2"/>
</dbReference>
<dbReference type="PANTHER" id="PTHR43133">
    <property type="entry name" value="RNA POLYMERASE ECF-TYPE SIGMA FACTO"/>
    <property type="match status" value="1"/>
</dbReference>
<evidence type="ECO:0000256" key="4">
    <source>
        <dbReference type="ARBA" id="ARBA00023125"/>
    </source>
</evidence>
<dbReference type="InterPro" id="IPR007630">
    <property type="entry name" value="RNA_pol_sigma70_r4"/>
</dbReference>
<reference evidence="8 9" key="1">
    <citation type="submission" date="2018-11" db="EMBL/GenBank/DDBJ databases">
        <authorList>
            <person name="Na S.W."/>
            <person name="Baik M."/>
        </authorList>
    </citation>
    <scope>NUCLEOTIDE SEQUENCE [LARGE SCALE GENOMIC DNA]</scope>
    <source>
        <strain evidence="8 9">E39</strain>
    </source>
</reference>
<keyword evidence="2" id="KW-0805">Transcription regulation</keyword>
<evidence type="ECO:0000256" key="2">
    <source>
        <dbReference type="ARBA" id="ARBA00023015"/>
    </source>
</evidence>
<dbReference type="OrthoDB" id="9790423at2"/>
<keyword evidence="4" id="KW-0238">DNA-binding</keyword>
<keyword evidence="3" id="KW-0731">Sigma factor</keyword>
<dbReference type="SUPFAM" id="SSF88946">
    <property type="entry name" value="Sigma2 domain of RNA polymerase sigma factors"/>
    <property type="match status" value="1"/>
</dbReference>
<evidence type="ECO:0000259" key="6">
    <source>
        <dbReference type="Pfam" id="PF04542"/>
    </source>
</evidence>
<dbReference type="GO" id="GO:0016987">
    <property type="term" value="F:sigma factor activity"/>
    <property type="evidence" value="ECO:0007669"/>
    <property type="project" value="UniProtKB-KW"/>
</dbReference>
<evidence type="ECO:0000259" key="7">
    <source>
        <dbReference type="Pfam" id="PF04545"/>
    </source>
</evidence>
<dbReference type="EMBL" id="CP033459">
    <property type="protein sequence ID" value="QFQ13506.1"/>
    <property type="molecule type" value="Genomic_DNA"/>
</dbReference>
<comment type="similarity">
    <text evidence="1">Belongs to the sigma-70 factor family. ECF subfamily.</text>
</comment>
<sequence length="194" mass="22727">MDNLKKLTDDQLVELYVQSNNEAFDELLARYKDKLYSYIFFNVHNEDMANDIFQETFVRAIITIQQGRYTAAGKFQAWITRIARNQIIDQFRLNKSENTISNDDCEGDIFNDVRISVQPVENQMLTEQMLEEACQLMDELPMNQREVVYMRFFQGLSFKEIAETTGVSINTALGRMRYAILNMRKMADERCIAL</sequence>
<name>A0A5P8E966_9BACT</name>
<dbReference type="InterPro" id="IPR036388">
    <property type="entry name" value="WH-like_DNA-bd_sf"/>
</dbReference>
<dbReference type="NCBIfam" id="TIGR02937">
    <property type="entry name" value="sigma70-ECF"/>
    <property type="match status" value="1"/>
</dbReference>
<feature type="domain" description="RNA polymerase sigma-70 region 4" evidence="7">
    <location>
        <begin position="136"/>
        <end position="185"/>
    </location>
</feature>
<dbReference type="GO" id="GO:0006352">
    <property type="term" value="P:DNA-templated transcription initiation"/>
    <property type="evidence" value="ECO:0007669"/>
    <property type="project" value="InterPro"/>
</dbReference>
<organism evidence="8 9">
    <name type="scientific">Pseudoprevotella muciniphila</name>
    <dbReference type="NCBI Taxonomy" id="2133944"/>
    <lineage>
        <taxon>Bacteria</taxon>
        <taxon>Pseudomonadati</taxon>
        <taxon>Bacteroidota</taxon>
        <taxon>Bacteroidia</taxon>
        <taxon>Bacteroidales</taxon>
        <taxon>Prevotellaceae</taxon>
        <taxon>Pseudoprevotella</taxon>
    </lineage>
</organism>
<dbReference type="Gene3D" id="1.10.1740.10">
    <property type="match status" value="1"/>
</dbReference>
<dbReference type="KEGG" id="alq:C7Y71_011085"/>
<dbReference type="InterPro" id="IPR013324">
    <property type="entry name" value="RNA_pol_sigma_r3/r4-like"/>
</dbReference>
<gene>
    <name evidence="8" type="ORF">C7Y71_011085</name>
</gene>
<dbReference type="SUPFAM" id="SSF88659">
    <property type="entry name" value="Sigma3 and sigma4 domains of RNA polymerase sigma factors"/>
    <property type="match status" value="1"/>
</dbReference>
<dbReference type="InterPro" id="IPR039425">
    <property type="entry name" value="RNA_pol_sigma-70-like"/>
</dbReference>
<dbReference type="AlphaFoldDB" id="A0A5P8E966"/>
<dbReference type="PANTHER" id="PTHR43133:SF8">
    <property type="entry name" value="RNA POLYMERASE SIGMA FACTOR HI_1459-RELATED"/>
    <property type="match status" value="1"/>
</dbReference>
<keyword evidence="9" id="KW-1185">Reference proteome</keyword>
<dbReference type="GO" id="GO:0003677">
    <property type="term" value="F:DNA binding"/>
    <property type="evidence" value="ECO:0007669"/>
    <property type="project" value="UniProtKB-KW"/>
</dbReference>
<evidence type="ECO:0000256" key="1">
    <source>
        <dbReference type="ARBA" id="ARBA00010641"/>
    </source>
</evidence>
<dbReference type="Pfam" id="PF04542">
    <property type="entry name" value="Sigma70_r2"/>
    <property type="match status" value="1"/>
</dbReference>
<evidence type="ECO:0000256" key="3">
    <source>
        <dbReference type="ARBA" id="ARBA00023082"/>
    </source>
</evidence>
<protein>
    <submittedName>
        <fullName evidence="8">RNA polymerase sigma factor</fullName>
    </submittedName>
</protein>
<dbReference type="InterPro" id="IPR014284">
    <property type="entry name" value="RNA_pol_sigma-70_dom"/>
</dbReference>
<dbReference type="Proteomes" id="UP000249375">
    <property type="component" value="Chromosome"/>
</dbReference>
<dbReference type="Gene3D" id="1.10.10.10">
    <property type="entry name" value="Winged helix-like DNA-binding domain superfamily/Winged helix DNA-binding domain"/>
    <property type="match status" value="1"/>
</dbReference>